<dbReference type="PANTHER" id="PTHR30349:SF64">
    <property type="entry name" value="PROPHAGE INTEGRASE INTD-RELATED"/>
    <property type="match status" value="1"/>
</dbReference>
<gene>
    <name evidence="3" type="ORF">OCV57_06845</name>
</gene>
<dbReference type="GO" id="GO:0006310">
    <property type="term" value="P:DNA recombination"/>
    <property type="evidence" value="ECO:0007669"/>
    <property type="project" value="UniProtKB-KW"/>
</dbReference>
<dbReference type="InterPro" id="IPR013762">
    <property type="entry name" value="Integrase-like_cat_sf"/>
</dbReference>
<dbReference type="EMBL" id="JAOQJZ010000005">
    <property type="protein sequence ID" value="MCU6705640.1"/>
    <property type="molecule type" value="Genomic_DNA"/>
</dbReference>
<dbReference type="Proteomes" id="UP001208131">
    <property type="component" value="Unassembled WGS sequence"/>
</dbReference>
<dbReference type="InterPro" id="IPR002104">
    <property type="entry name" value="Integrase_catalytic"/>
</dbReference>
<proteinExistence type="predicted"/>
<dbReference type="GO" id="GO:0015074">
    <property type="term" value="P:DNA integration"/>
    <property type="evidence" value="ECO:0007669"/>
    <property type="project" value="InterPro"/>
</dbReference>
<evidence type="ECO:0000313" key="3">
    <source>
        <dbReference type="EMBL" id="MCU6705640.1"/>
    </source>
</evidence>
<dbReference type="InterPro" id="IPR011010">
    <property type="entry name" value="DNA_brk_join_enz"/>
</dbReference>
<reference evidence="3 4" key="1">
    <citation type="journal article" date="2021" name="ISME Commun">
        <title>Automated analysis of genomic sequences facilitates high-throughput and comprehensive description of bacteria.</title>
        <authorList>
            <person name="Hitch T.C.A."/>
        </authorList>
    </citation>
    <scope>NUCLEOTIDE SEQUENCE [LARGE SCALE GENOMIC DNA]</scope>
    <source>
        <strain evidence="3 4">Sanger_31</strain>
    </source>
</reference>
<keyword evidence="1" id="KW-0233">DNA recombination</keyword>
<evidence type="ECO:0000313" key="4">
    <source>
        <dbReference type="Proteomes" id="UP001208131"/>
    </source>
</evidence>
<protein>
    <submittedName>
        <fullName evidence="3">Site-specific integrase</fullName>
    </submittedName>
</protein>
<dbReference type="AlphaFoldDB" id="A0AAE3IGW0"/>
<organism evidence="3 4">
    <name type="scientific">Hominimerdicola aceti</name>
    <dbReference type="NCBI Taxonomy" id="2981726"/>
    <lineage>
        <taxon>Bacteria</taxon>
        <taxon>Bacillati</taxon>
        <taxon>Bacillota</taxon>
        <taxon>Clostridia</taxon>
        <taxon>Eubacteriales</taxon>
        <taxon>Oscillospiraceae</taxon>
        <taxon>Hominimerdicola</taxon>
    </lineage>
</organism>
<accession>A0AAE3IGW0</accession>
<dbReference type="SUPFAM" id="SSF56349">
    <property type="entry name" value="DNA breaking-rejoining enzymes"/>
    <property type="match status" value="1"/>
</dbReference>
<evidence type="ECO:0000259" key="2">
    <source>
        <dbReference type="PROSITE" id="PS51898"/>
    </source>
</evidence>
<evidence type="ECO:0000256" key="1">
    <source>
        <dbReference type="ARBA" id="ARBA00023172"/>
    </source>
</evidence>
<dbReference type="GO" id="GO:0003677">
    <property type="term" value="F:DNA binding"/>
    <property type="evidence" value="ECO:0007669"/>
    <property type="project" value="InterPro"/>
</dbReference>
<sequence>MFQLDLWTGLRRGELLALSWDNIDLDNRYLKVCQTLVHTSCGDRIVQTTKSRRDRLIPLHSNAIAILNQIRSQDVSNGFLFVSPITHTVISLRRYNRLYRAFYEQQKTKYPDLQYLTPHKLRHSYATYLIQCGADIETLRALLGHVDITTTQRYVHSNFNQMCKAVNNLKFE</sequence>
<dbReference type="Pfam" id="PF00589">
    <property type="entry name" value="Phage_integrase"/>
    <property type="match status" value="1"/>
</dbReference>
<dbReference type="CDD" id="cd01189">
    <property type="entry name" value="INT_ICEBs1_C_like"/>
    <property type="match status" value="1"/>
</dbReference>
<dbReference type="Gene3D" id="1.10.443.10">
    <property type="entry name" value="Intergrase catalytic core"/>
    <property type="match status" value="1"/>
</dbReference>
<comment type="caution">
    <text evidence="3">The sequence shown here is derived from an EMBL/GenBank/DDBJ whole genome shotgun (WGS) entry which is preliminary data.</text>
</comment>
<dbReference type="PROSITE" id="PS51898">
    <property type="entry name" value="TYR_RECOMBINASE"/>
    <property type="match status" value="1"/>
</dbReference>
<feature type="domain" description="Tyr recombinase" evidence="2">
    <location>
        <begin position="1"/>
        <end position="167"/>
    </location>
</feature>
<dbReference type="PANTHER" id="PTHR30349">
    <property type="entry name" value="PHAGE INTEGRASE-RELATED"/>
    <property type="match status" value="1"/>
</dbReference>
<dbReference type="InterPro" id="IPR050090">
    <property type="entry name" value="Tyrosine_recombinase_XerCD"/>
</dbReference>
<name>A0AAE3IGW0_9FIRM</name>
<keyword evidence="4" id="KW-1185">Reference proteome</keyword>